<evidence type="ECO:0000313" key="2">
    <source>
        <dbReference type="EMBL" id="MFB9904147.1"/>
    </source>
</evidence>
<dbReference type="Pfam" id="PF19882">
    <property type="entry name" value="DUF6355"/>
    <property type="match status" value="1"/>
</dbReference>
<keyword evidence="3" id="KW-1185">Reference proteome</keyword>
<protein>
    <submittedName>
        <fullName evidence="2">DUF6355 family natural product biosynthesis protein</fullName>
    </submittedName>
</protein>
<keyword evidence="1" id="KW-0732">Signal</keyword>
<feature type="signal peptide" evidence="1">
    <location>
        <begin position="1"/>
        <end position="26"/>
    </location>
</feature>
<dbReference type="InterPro" id="IPR045935">
    <property type="entry name" value="DUF6355"/>
</dbReference>
<evidence type="ECO:0000313" key="3">
    <source>
        <dbReference type="Proteomes" id="UP001589693"/>
    </source>
</evidence>
<comment type="caution">
    <text evidence="2">The sequence shown here is derived from an EMBL/GenBank/DDBJ whole genome shotgun (WGS) entry which is preliminary data.</text>
</comment>
<accession>A0ABV5ZTC7</accession>
<dbReference type="RefSeq" id="WP_377851310.1">
    <property type="nucleotide sequence ID" value="NZ_JBHLZU010000007.1"/>
</dbReference>
<proteinExistence type="predicted"/>
<dbReference type="EMBL" id="JBHLZU010000007">
    <property type="protein sequence ID" value="MFB9904147.1"/>
    <property type="molecule type" value="Genomic_DNA"/>
</dbReference>
<reference evidence="2 3" key="1">
    <citation type="submission" date="2024-09" db="EMBL/GenBank/DDBJ databases">
        <authorList>
            <person name="Sun Q."/>
            <person name="Mori K."/>
        </authorList>
    </citation>
    <scope>NUCLEOTIDE SEQUENCE [LARGE SCALE GENOMIC DNA]</scope>
    <source>
        <strain evidence="2 3">TBRC 7907</strain>
    </source>
</reference>
<organism evidence="2 3">
    <name type="scientific">Allokutzneria oryzae</name>
    <dbReference type="NCBI Taxonomy" id="1378989"/>
    <lineage>
        <taxon>Bacteria</taxon>
        <taxon>Bacillati</taxon>
        <taxon>Actinomycetota</taxon>
        <taxon>Actinomycetes</taxon>
        <taxon>Pseudonocardiales</taxon>
        <taxon>Pseudonocardiaceae</taxon>
        <taxon>Allokutzneria</taxon>
    </lineage>
</organism>
<dbReference type="Proteomes" id="UP001589693">
    <property type="component" value="Unassembled WGS sequence"/>
</dbReference>
<evidence type="ECO:0000256" key="1">
    <source>
        <dbReference type="SAM" id="SignalP"/>
    </source>
</evidence>
<name>A0ABV5ZTC7_9PSEU</name>
<gene>
    <name evidence="2" type="ORF">ACFFQA_09355</name>
</gene>
<feature type="chain" id="PRO_5045494594" evidence="1">
    <location>
        <begin position="27"/>
        <end position="109"/>
    </location>
</feature>
<sequence length="109" mass="11564">MKIARAIGALVATAAVLGGAAPAAQAIESAPAARGCGYMGSGKYNHCESNPRLTVMLQVSRIIDSDFKVCVRPGITDLQQYSPYPRHWAVTGAWYIGSPWCSPGYYGTV</sequence>